<keyword evidence="8" id="KW-0325">Glycoprotein</keyword>
<evidence type="ECO:0000256" key="5">
    <source>
        <dbReference type="ARBA" id="ARBA00022729"/>
    </source>
</evidence>
<dbReference type="PANTHER" id="PTHR48485">
    <property type="entry name" value="INTERLEUKIN-12 SUBUNIT BETA-RELATED"/>
    <property type="match status" value="1"/>
</dbReference>
<dbReference type="OrthoDB" id="9117831at2759"/>
<dbReference type="EMBL" id="MCFN01000180">
    <property type="protein sequence ID" value="OXB63122.1"/>
    <property type="molecule type" value="Genomic_DNA"/>
</dbReference>
<organism evidence="11 12">
    <name type="scientific">Callipepla squamata</name>
    <name type="common">Scaled quail</name>
    <dbReference type="NCBI Taxonomy" id="9009"/>
    <lineage>
        <taxon>Eukaryota</taxon>
        <taxon>Metazoa</taxon>
        <taxon>Chordata</taxon>
        <taxon>Craniata</taxon>
        <taxon>Vertebrata</taxon>
        <taxon>Euteleostomi</taxon>
        <taxon>Archelosauria</taxon>
        <taxon>Archosauria</taxon>
        <taxon>Dinosauria</taxon>
        <taxon>Saurischia</taxon>
        <taxon>Theropoda</taxon>
        <taxon>Coelurosauria</taxon>
        <taxon>Aves</taxon>
        <taxon>Neognathae</taxon>
        <taxon>Galloanserae</taxon>
        <taxon>Galliformes</taxon>
        <taxon>Odontophoridae</taxon>
        <taxon>Callipepla</taxon>
    </lineage>
</organism>
<dbReference type="GO" id="GO:0005143">
    <property type="term" value="F:interleukin-12 receptor binding"/>
    <property type="evidence" value="ECO:0007669"/>
    <property type="project" value="InterPro"/>
</dbReference>
<keyword evidence="6 10" id="KW-0339">Growth factor</keyword>
<keyword evidence="10" id="KW-0202">Cytokine</keyword>
<reference evidence="11 12" key="1">
    <citation type="submission" date="2016-07" db="EMBL/GenBank/DDBJ databases">
        <title>Disparate Historic Effective Population Sizes Predicted by Modern Levels of Genome Diversity for the Scaled Quail (Callipepla squamata) and the Northern Bobwhite (Colinus virginianus): Inferences from First and Second Generation Draft Genome Assemblies for Sympatric New World Quail.</title>
        <authorList>
            <person name="Oldeschulte D.L."/>
            <person name="Halley Y.A."/>
            <person name="Bhattarai E.K."/>
            <person name="Brashear W.A."/>
            <person name="Hill J."/>
            <person name="Metz R.P."/>
            <person name="Johnson C.D."/>
            <person name="Rollins D."/>
            <person name="Peterson M.J."/>
            <person name="Bickhart D.M."/>
            <person name="Decker J.E."/>
            <person name="Seabury C.M."/>
        </authorList>
    </citation>
    <scope>NUCLEOTIDE SEQUENCE [LARGE SCALE GENOMIC DNA]</scope>
    <source>
        <strain evidence="11 12">Texas</strain>
        <tissue evidence="11">Leg muscle</tissue>
    </source>
</reference>
<dbReference type="InterPro" id="IPR050676">
    <property type="entry name" value="IL-12"/>
</dbReference>
<comment type="subunit">
    <text evidence="9">Heterodimer with IL12B; disulfide-linked. This heterodimer is known as interleukin IL-12. Heterodimer with EBI3/IL27B; not disulfide-linked. This heterodimer is known as interleukin IL-35. Interacts with NBR1; this interaction promotes IL-12 secretion.</text>
</comment>
<dbReference type="InterPro" id="IPR009079">
    <property type="entry name" value="4_helix_cytokine-like_core"/>
</dbReference>
<comment type="caution">
    <text evidence="11">The sequence shown here is derived from an EMBL/GenBank/DDBJ whole genome shotgun (WGS) entry which is preliminary data.</text>
</comment>
<dbReference type="GO" id="GO:0005615">
    <property type="term" value="C:extracellular space"/>
    <property type="evidence" value="ECO:0007669"/>
    <property type="project" value="UniProtKB-KW"/>
</dbReference>
<evidence type="ECO:0000313" key="12">
    <source>
        <dbReference type="Proteomes" id="UP000198323"/>
    </source>
</evidence>
<accession>A0A226N6L9</accession>
<evidence type="ECO:0000256" key="6">
    <source>
        <dbReference type="ARBA" id="ARBA00023030"/>
    </source>
</evidence>
<evidence type="ECO:0000256" key="4">
    <source>
        <dbReference type="ARBA" id="ARBA00022525"/>
    </source>
</evidence>
<dbReference type="PANTHER" id="PTHR48485:SF1">
    <property type="entry name" value="INTERLEUKIN-12 SUBUNIT ALPHA"/>
    <property type="match status" value="1"/>
</dbReference>
<feature type="chain" id="PRO_5011822889" description="Interleukin-12 subunit alpha" evidence="10">
    <location>
        <begin position="36"/>
        <end position="206"/>
    </location>
</feature>
<dbReference type="GO" id="GO:0005125">
    <property type="term" value="F:cytokine activity"/>
    <property type="evidence" value="ECO:0007669"/>
    <property type="project" value="UniProtKB-KW"/>
</dbReference>
<dbReference type="Proteomes" id="UP000198323">
    <property type="component" value="Unassembled WGS sequence"/>
</dbReference>
<sequence>MAERSTNTRNGAAGLGAGRWVLLAVFCLLLPPSWALPPPIRSLSEGLSRSRALLAAASDALLQVQKQGTLGFECTLEEVDLEDVTNSQINTIKSCMSEDPGPGNCPVLESSTLDMSKCLQGIYEDLKTYKAELGHFKDLRVLTSIDEMMQALQPHSSPATPQPSPSTALSSFQGRMRLCGALHAFCLRAVTIGRTLGYLSALAAEL</sequence>
<comment type="subcellular location">
    <subcellularLocation>
        <location evidence="1 10">Secreted</location>
    </subcellularLocation>
</comment>
<dbReference type="STRING" id="9009.A0A226N6L9"/>
<proteinExistence type="inferred from homology"/>
<dbReference type="AlphaFoldDB" id="A0A226N6L9"/>
<keyword evidence="5 10" id="KW-0732">Signal</keyword>
<dbReference type="GO" id="GO:0006955">
    <property type="term" value="P:immune response"/>
    <property type="evidence" value="ECO:0007669"/>
    <property type="project" value="InterPro"/>
</dbReference>
<dbReference type="SUPFAM" id="SSF47266">
    <property type="entry name" value="4-helical cytokines"/>
    <property type="match status" value="1"/>
</dbReference>
<keyword evidence="4 10" id="KW-0964">Secreted</keyword>
<protein>
    <recommendedName>
        <fullName evidence="3 10">Interleukin-12 subunit alpha</fullName>
        <shortName evidence="10">IL-12A</shortName>
    </recommendedName>
</protein>
<keyword evidence="7 10" id="KW-1015">Disulfide bond</keyword>
<dbReference type="GO" id="GO:0008083">
    <property type="term" value="F:growth factor activity"/>
    <property type="evidence" value="ECO:0007669"/>
    <property type="project" value="UniProtKB-KW"/>
</dbReference>
<dbReference type="Gene3D" id="1.20.1250.10">
    <property type="match status" value="1"/>
</dbReference>
<evidence type="ECO:0000256" key="8">
    <source>
        <dbReference type="ARBA" id="ARBA00023180"/>
    </source>
</evidence>
<evidence type="ECO:0000256" key="7">
    <source>
        <dbReference type="ARBA" id="ARBA00023157"/>
    </source>
</evidence>
<dbReference type="Pfam" id="PF03039">
    <property type="entry name" value="IL12"/>
    <property type="match status" value="1"/>
</dbReference>
<feature type="signal peptide" evidence="10">
    <location>
        <begin position="1"/>
        <end position="35"/>
    </location>
</feature>
<comment type="similarity">
    <text evidence="2 10">Belongs to the IL-6 superfamily.</text>
</comment>
<name>A0A226N6L9_CALSU</name>
<dbReference type="InterPro" id="IPR004281">
    <property type="entry name" value="IL-12_alpha"/>
</dbReference>
<keyword evidence="12" id="KW-1185">Reference proteome</keyword>
<evidence type="ECO:0000256" key="9">
    <source>
        <dbReference type="ARBA" id="ARBA00047077"/>
    </source>
</evidence>
<evidence type="ECO:0000256" key="10">
    <source>
        <dbReference type="RuleBase" id="RU363133"/>
    </source>
</evidence>
<evidence type="ECO:0000256" key="3">
    <source>
        <dbReference type="ARBA" id="ARBA00014463"/>
    </source>
</evidence>
<gene>
    <name evidence="10" type="primary">IL12A</name>
    <name evidence="11" type="ORF">ASZ78_000354</name>
</gene>
<comment type="subunit">
    <text evidence="10">Heterodimer with IL12B; disulfide-linked. The heterodimer is known as interleukin IL-12.</text>
</comment>
<evidence type="ECO:0000256" key="2">
    <source>
        <dbReference type="ARBA" id="ARBA00007432"/>
    </source>
</evidence>
<evidence type="ECO:0000313" key="11">
    <source>
        <dbReference type="EMBL" id="OXB63122.1"/>
    </source>
</evidence>
<evidence type="ECO:0000256" key="1">
    <source>
        <dbReference type="ARBA" id="ARBA00004613"/>
    </source>
</evidence>